<gene>
    <name evidence="1" type="ORF">TM448B01915_0013</name>
</gene>
<dbReference type="AlphaFoldDB" id="A0A6M3XSR4"/>
<sequence>MSFEISQGKNKWGDCNMKVVTKVEKTILGEHYPKNTSIEVHEELARSLIEKEGFEKYREEEIKLKGGKK</sequence>
<name>A0A6M3XSR4_9ZZZZ</name>
<dbReference type="EMBL" id="MT144842">
    <property type="protein sequence ID" value="QJI00308.1"/>
    <property type="molecule type" value="Genomic_DNA"/>
</dbReference>
<evidence type="ECO:0000313" key="1">
    <source>
        <dbReference type="EMBL" id="QJI00308.1"/>
    </source>
</evidence>
<protein>
    <submittedName>
        <fullName evidence="1">Uncharacterized protein</fullName>
    </submittedName>
</protein>
<reference evidence="1" key="1">
    <citation type="submission" date="2020-03" db="EMBL/GenBank/DDBJ databases">
        <title>The deep terrestrial virosphere.</title>
        <authorList>
            <person name="Holmfeldt K."/>
            <person name="Nilsson E."/>
            <person name="Simone D."/>
            <person name="Lopez-Fernandez M."/>
            <person name="Wu X."/>
            <person name="de Brujin I."/>
            <person name="Lundin D."/>
            <person name="Andersson A."/>
            <person name="Bertilsson S."/>
            <person name="Dopson M."/>
        </authorList>
    </citation>
    <scope>NUCLEOTIDE SEQUENCE</scope>
    <source>
        <strain evidence="1">TM448B01915</strain>
    </source>
</reference>
<organism evidence="1">
    <name type="scientific">viral metagenome</name>
    <dbReference type="NCBI Taxonomy" id="1070528"/>
    <lineage>
        <taxon>unclassified sequences</taxon>
        <taxon>metagenomes</taxon>
        <taxon>organismal metagenomes</taxon>
    </lineage>
</organism>
<proteinExistence type="predicted"/>
<accession>A0A6M3XSR4</accession>